<name>A0A9D4M4V7_DREPO</name>
<dbReference type="PANTHER" id="PTHR23079">
    <property type="entry name" value="RNA-DEPENDENT RNA POLYMERASE"/>
    <property type="match status" value="1"/>
</dbReference>
<reference evidence="3" key="2">
    <citation type="submission" date="2020-11" db="EMBL/GenBank/DDBJ databases">
        <authorList>
            <person name="McCartney M.A."/>
            <person name="Auch B."/>
            <person name="Kono T."/>
            <person name="Mallez S."/>
            <person name="Becker A."/>
            <person name="Gohl D.M."/>
            <person name="Silverstein K.A.T."/>
            <person name="Koren S."/>
            <person name="Bechman K.B."/>
            <person name="Herman A."/>
            <person name="Abrahante J.E."/>
            <person name="Garbe J."/>
        </authorList>
    </citation>
    <scope>NUCLEOTIDE SEQUENCE</scope>
    <source>
        <strain evidence="3">Duluth1</strain>
        <tissue evidence="3">Whole animal</tissue>
    </source>
</reference>
<dbReference type="GO" id="GO:0030422">
    <property type="term" value="P:siRNA processing"/>
    <property type="evidence" value="ECO:0007669"/>
    <property type="project" value="TreeGrafter"/>
</dbReference>
<accession>A0A9D4M4V7</accession>
<feature type="domain" description="RDRP core" evidence="2">
    <location>
        <begin position="275"/>
        <end position="468"/>
    </location>
</feature>
<keyword evidence="1" id="KW-0808">Transferase</keyword>
<comment type="caution">
    <text evidence="3">The sequence shown here is derived from an EMBL/GenBank/DDBJ whole genome shotgun (WGS) entry which is preliminary data.</text>
</comment>
<evidence type="ECO:0000256" key="1">
    <source>
        <dbReference type="RuleBase" id="RU363098"/>
    </source>
</evidence>
<evidence type="ECO:0000313" key="3">
    <source>
        <dbReference type="EMBL" id="KAH3869364.1"/>
    </source>
</evidence>
<dbReference type="Pfam" id="PF05183">
    <property type="entry name" value="RdRP"/>
    <property type="match status" value="2"/>
</dbReference>
<reference evidence="3" key="1">
    <citation type="journal article" date="2019" name="bioRxiv">
        <title>The Genome of the Zebra Mussel, Dreissena polymorpha: A Resource for Invasive Species Research.</title>
        <authorList>
            <person name="McCartney M.A."/>
            <person name="Auch B."/>
            <person name="Kono T."/>
            <person name="Mallez S."/>
            <person name="Zhang Y."/>
            <person name="Obille A."/>
            <person name="Becker A."/>
            <person name="Abrahante J.E."/>
            <person name="Garbe J."/>
            <person name="Badalamenti J.P."/>
            <person name="Herman A."/>
            <person name="Mangelson H."/>
            <person name="Liachko I."/>
            <person name="Sullivan S."/>
            <person name="Sone E.D."/>
            <person name="Koren S."/>
            <person name="Silverstein K.A.T."/>
            <person name="Beckman K.B."/>
            <person name="Gohl D.M."/>
        </authorList>
    </citation>
    <scope>NUCLEOTIDE SEQUENCE</scope>
    <source>
        <strain evidence="3">Duluth1</strain>
        <tissue evidence="3">Whole animal</tissue>
    </source>
</reference>
<keyword evidence="1" id="KW-0696">RNA-directed RNA polymerase</keyword>
<feature type="domain" description="RDRP core" evidence="2">
    <location>
        <begin position="46"/>
        <end position="267"/>
    </location>
</feature>
<keyword evidence="1" id="KW-0548">Nucleotidyltransferase</keyword>
<keyword evidence="1" id="KW-0694">RNA-binding</keyword>
<dbReference type="GO" id="GO:0031380">
    <property type="term" value="C:nuclear RNA-directed RNA polymerase complex"/>
    <property type="evidence" value="ECO:0007669"/>
    <property type="project" value="TreeGrafter"/>
</dbReference>
<comment type="catalytic activity">
    <reaction evidence="1">
        <text>RNA(n) + a ribonucleoside 5'-triphosphate = RNA(n+1) + diphosphate</text>
        <dbReference type="Rhea" id="RHEA:21248"/>
        <dbReference type="Rhea" id="RHEA-COMP:14527"/>
        <dbReference type="Rhea" id="RHEA-COMP:17342"/>
        <dbReference type="ChEBI" id="CHEBI:33019"/>
        <dbReference type="ChEBI" id="CHEBI:61557"/>
        <dbReference type="ChEBI" id="CHEBI:140395"/>
        <dbReference type="EC" id="2.7.7.48"/>
    </reaction>
</comment>
<gene>
    <name evidence="3" type="ORF">DPMN_032527</name>
</gene>
<keyword evidence="4" id="KW-1185">Reference proteome</keyword>
<dbReference type="AlphaFoldDB" id="A0A9D4M4V7"/>
<dbReference type="GO" id="GO:0003723">
    <property type="term" value="F:RNA binding"/>
    <property type="evidence" value="ECO:0007669"/>
    <property type="project" value="UniProtKB-KW"/>
</dbReference>
<protein>
    <recommendedName>
        <fullName evidence="1">RNA-dependent RNA polymerase</fullName>
        <ecNumber evidence="1">2.7.7.48</ecNumber>
    </recommendedName>
</protein>
<organism evidence="3 4">
    <name type="scientific">Dreissena polymorpha</name>
    <name type="common">Zebra mussel</name>
    <name type="synonym">Mytilus polymorpha</name>
    <dbReference type="NCBI Taxonomy" id="45954"/>
    <lineage>
        <taxon>Eukaryota</taxon>
        <taxon>Metazoa</taxon>
        <taxon>Spiralia</taxon>
        <taxon>Lophotrochozoa</taxon>
        <taxon>Mollusca</taxon>
        <taxon>Bivalvia</taxon>
        <taxon>Autobranchia</taxon>
        <taxon>Heteroconchia</taxon>
        <taxon>Euheterodonta</taxon>
        <taxon>Imparidentia</taxon>
        <taxon>Neoheterodontei</taxon>
        <taxon>Myida</taxon>
        <taxon>Dreissenoidea</taxon>
        <taxon>Dreissenidae</taxon>
        <taxon>Dreissena</taxon>
    </lineage>
</organism>
<dbReference type="GO" id="GO:0003968">
    <property type="term" value="F:RNA-directed RNA polymerase activity"/>
    <property type="evidence" value="ECO:0007669"/>
    <property type="project" value="UniProtKB-KW"/>
</dbReference>
<dbReference type="EC" id="2.7.7.48" evidence="1"/>
<comment type="similarity">
    <text evidence="1">Belongs to the RdRP family.</text>
</comment>
<dbReference type="InterPro" id="IPR057596">
    <property type="entry name" value="RDRP_core"/>
</dbReference>
<evidence type="ECO:0000313" key="4">
    <source>
        <dbReference type="Proteomes" id="UP000828390"/>
    </source>
</evidence>
<evidence type="ECO:0000259" key="2">
    <source>
        <dbReference type="Pfam" id="PF05183"/>
    </source>
</evidence>
<dbReference type="Proteomes" id="UP000828390">
    <property type="component" value="Unassembled WGS sequence"/>
</dbReference>
<dbReference type="InterPro" id="IPR007855">
    <property type="entry name" value="RDRP"/>
</dbReference>
<dbReference type="OrthoDB" id="6513042at2759"/>
<dbReference type="PANTHER" id="PTHR23079:SF55">
    <property type="entry name" value="RNA-DIRECTED RNA POLYMERASE"/>
    <property type="match status" value="1"/>
</dbReference>
<sequence>MAQNVHVENDFSFVKEFDRTDRRIQIPILKLYEHEYKQEWAKFTKVNRFFSRFGYKQLLCLHFDNNFPSKRAEELCLKGVKVNGKAYEFLGCSTAGIKQRKCFMWQGTRDEVVSILKECGEFGELKTVSQYLGSISLLFSDVQLTPIIVKEKQIIRVSDIERDGYNFTDGCGAIGTTLAKELAAHIKDKALDSGYVPSVFQVRFQGYKGVLAIDPAIDPSSILLRPSMKKFNTDSYPELCACGYSKTNTFGDLNEQFIQLLSVLGVHSVEKRNKRVIESRNIYGVCDQSDTLDYGQCFLRITINGKPVTLSGRVVVCKNPCYLLGDVRVLTAISDSSVSKLNHLVDCIVFPTKGKRPHAHEIAGSDLDGDQFFVAWDPDLIPKTVRAPYYYPSVECRTEGDVTHAKVCSYFAKQNHEQKKMVKIDRLFKMWAARKGVESVECEKLGQLFARVVDASKTEDEVEIPEELILEEPV</sequence>
<proteinExistence type="inferred from homology"/>
<dbReference type="EMBL" id="JAIWYP010000002">
    <property type="protein sequence ID" value="KAH3869364.1"/>
    <property type="molecule type" value="Genomic_DNA"/>
</dbReference>